<feature type="transmembrane region" description="Helical" evidence="6">
    <location>
        <begin position="156"/>
        <end position="176"/>
    </location>
</feature>
<feature type="transmembrane region" description="Helical" evidence="6">
    <location>
        <begin position="76"/>
        <end position="94"/>
    </location>
</feature>
<keyword evidence="3 6" id="KW-0812">Transmembrane</keyword>
<evidence type="ECO:0000256" key="2">
    <source>
        <dbReference type="ARBA" id="ARBA00007362"/>
    </source>
</evidence>
<feature type="domain" description="EamA" evidence="7">
    <location>
        <begin position="158"/>
        <end position="290"/>
    </location>
</feature>
<dbReference type="PANTHER" id="PTHR32322">
    <property type="entry name" value="INNER MEMBRANE TRANSPORTER"/>
    <property type="match status" value="1"/>
</dbReference>
<evidence type="ECO:0000256" key="5">
    <source>
        <dbReference type="ARBA" id="ARBA00023136"/>
    </source>
</evidence>
<dbReference type="RefSeq" id="WP_349642319.1">
    <property type="nucleotide sequence ID" value="NZ_CAWVOH010000003.1"/>
</dbReference>
<dbReference type="SUPFAM" id="SSF103481">
    <property type="entry name" value="Multidrug resistance efflux transporter EmrE"/>
    <property type="match status" value="2"/>
</dbReference>
<feature type="transmembrane region" description="Helical" evidence="6">
    <location>
        <begin position="188"/>
        <end position="210"/>
    </location>
</feature>
<evidence type="ECO:0000313" key="8">
    <source>
        <dbReference type="EMBL" id="CAK8054771.1"/>
    </source>
</evidence>
<comment type="similarity">
    <text evidence="2">Belongs to the EamA transporter family.</text>
</comment>
<feature type="domain" description="EamA" evidence="7">
    <location>
        <begin position="7"/>
        <end position="145"/>
    </location>
</feature>
<reference evidence="8 9" key="1">
    <citation type="submission" date="2024-01" db="EMBL/GenBank/DDBJ databases">
        <authorList>
            <person name="Botero Cardona J."/>
        </authorList>
    </citation>
    <scope>NUCLEOTIDE SEQUENCE [LARGE SCALE GENOMIC DNA]</scope>
    <source>
        <strain evidence="8 9">LMG 33000</strain>
    </source>
</reference>
<evidence type="ECO:0000256" key="1">
    <source>
        <dbReference type="ARBA" id="ARBA00004127"/>
    </source>
</evidence>
<feature type="transmembrane region" description="Helical" evidence="6">
    <location>
        <begin position="36"/>
        <end position="55"/>
    </location>
</feature>
<dbReference type="PROSITE" id="PS51257">
    <property type="entry name" value="PROKAR_LIPOPROTEIN"/>
    <property type="match status" value="1"/>
</dbReference>
<feature type="transmembrane region" description="Helical" evidence="6">
    <location>
        <begin position="259"/>
        <end position="288"/>
    </location>
</feature>
<evidence type="ECO:0000256" key="4">
    <source>
        <dbReference type="ARBA" id="ARBA00022989"/>
    </source>
</evidence>
<evidence type="ECO:0000256" key="3">
    <source>
        <dbReference type="ARBA" id="ARBA00022692"/>
    </source>
</evidence>
<feature type="transmembrane region" description="Helical" evidence="6">
    <location>
        <begin position="216"/>
        <end position="238"/>
    </location>
</feature>
<comment type="caution">
    <text evidence="8">The sequence shown here is derived from an EMBL/GenBank/DDBJ whole genome shotgun (WGS) entry which is preliminary data.</text>
</comment>
<evidence type="ECO:0000256" key="6">
    <source>
        <dbReference type="SAM" id="Phobius"/>
    </source>
</evidence>
<proteinExistence type="inferred from homology"/>
<sequence length="294" mass="31600">MDSKTKKGLLIAISGAACWGASGTVAEYLFAATKIQPMWLVTVRLLVAGLLLLLLAKLRKIDVFAVWRRPRSAVQLLLFALLGMLPSQSAYFMAVKTGNAPTATVIQFLGPIFIILYLSVSRKVVPTKPDALSVGLAVLGTFFLVTGGHLDKLALSSSAILWGVAAGLAQASYTLLPGKLLKDYDEMTIVGWGMLLAGIPLSGNLGWTALPQFNVSSYLGIAFIIIFGTMVAYFFYLLSLRYLKPSTTGMLSSFEPLTATFLSVLFLGVTFNWVQALGIGLIISTVFISSRTSK</sequence>
<dbReference type="Proteomes" id="UP001314241">
    <property type="component" value="Unassembled WGS sequence"/>
</dbReference>
<dbReference type="InterPro" id="IPR000620">
    <property type="entry name" value="EamA_dom"/>
</dbReference>
<accession>A0ABP0EUE4</accession>
<dbReference type="Pfam" id="PF00892">
    <property type="entry name" value="EamA"/>
    <property type="match status" value="2"/>
</dbReference>
<keyword evidence="9" id="KW-1185">Reference proteome</keyword>
<evidence type="ECO:0000259" key="7">
    <source>
        <dbReference type="Pfam" id="PF00892"/>
    </source>
</evidence>
<name>A0ABP0EUE4_9LACO</name>
<keyword evidence="5 6" id="KW-0472">Membrane</keyword>
<gene>
    <name evidence="8" type="ORF">R54876_GBNLAHCA_01350</name>
</gene>
<dbReference type="PANTHER" id="PTHR32322:SF2">
    <property type="entry name" value="EAMA DOMAIN-CONTAINING PROTEIN"/>
    <property type="match status" value="1"/>
</dbReference>
<dbReference type="InterPro" id="IPR037185">
    <property type="entry name" value="EmrE-like"/>
</dbReference>
<feature type="transmembrane region" description="Helical" evidence="6">
    <location>
        <begin position="132"/>
        <end position="150"/>
    </location>
</feature>
<keyword evidence="4 6" id="KW-1133">Transmembrane helix</keyword>
<protein>
    <submittedName>
        <fullName evidence="8">Permease of the drug/metabolite transporter (DMT) superfamily (RhaT)</fullName>
    </submittedName>
</protein>
<dbReference type="InterPro" id="IPR050638">
    <property type="entry name" value="AA-Vitamin_Transporters"/>
</dbReference>
<evidence type="ECO:0000313" key="9">
    <source>
        <dbReference type="Proteomes" id="UP001314241"/>
    </source>
</evidence>
<dbReference type="EMBL" id="CAWVOH010000003">
    <property type="protein sequence ID" value="CAK8054771.1"/>
    <property type="molecule type" value="Genomic_DNA"/>
</dbReference>
<dbReference type="Gene3D" id="1.10.3730.20">
    <property type="match status" value="1"/>
</dbReference>
<comment type="subcellular location">
    <subcellularLocation>
        <location evidence="1">Endomembrane system</location>
        <topology evidence="1">Multi-pass membrane protein</topology>
    </subcellularLocation>
</comment>
<feature type="transmembrane region" description="Helical" evidence="6">
    <location>
        <begin position="100"/>
        <end position="120"/>
    </location>
</feature>
<organism evidence="8 9">
    <name type="scientific">Eupransor demetentiae</name>
    <dbReference type="NCBI Taxonomy" id="3109584"/>
    <lineage>
        <taxon>Bacteria</taxon>
        <taxon>Bacillati</taxon>
        <taxon>Bacillota</taxon>
        <taxon>Bacilli</taxon>
        <taxon>Lactobacillales</taxon>
        <taxon>Lactobacillaceae</taxon>
        <taxon>Eupransor</taxon>
    </lineage>
</organism>